<keyword evidence="2 7" id="KW-0732">Signal</keyword>
<dbReference type="GO" id="GO:0005975">
    <property type="term" value="P:carbohydrate metabolic process"/>
    <property type="evidence" value="ECO:0007669"/>
    <property type="project" value="InterPro"/>
</dbReference>
<protein>
    <recommendedName>
        <fullName evidence="10">4-hydroxy-7-methoxy-3-oxo-3,4-dihydro-2H-1,4-benzoxazin-2-yl glucosidebeta-D-glucosidase</fullName>
    </recommendedName>
</protein>
<dbReference type="InterPro" id="IPR017853">
    <property type="entry name" value="GH"/>
</dbReference>
<dbReference type="PANTHER" id="PTHR10353">
    <property type="entry name" value="GLYCOSYL HYDROLASE"/>
    <property type="match status" value="1"/>
</dbReference>
<dbReference type="InterPro" id="IPR001360">
    <property type="entry name" value="Glyco_hydro_1"/>
</dbReference>
<accession>A0A9R1AMY4</accession>
<evidence type="ECO:0000256" key="5">
    <source>
        <dbReference type="ARBA" id="ARBA00023180"/>
    </source>
</evidence>
<keyword evidence="4" id="KW-1015">Disulfide bond</keyword>
<evidence type="ECO:0000256" key="1">
    <source>
        <dbReference type="ARBA" id="ARBA00010838"/>
    </source>
</evidence>
<comment type="similarity">
    <text evidence="1 6">Belongs to the glycosyl hydrolase 1 family.</text>
</comment>
<keyword evidence="3" id="KW-0378">Hydrolase</keyword>
<dbReference type="Pfam" id="PF00232">
    <property type="entry name" value="Glyco_hydro_1"/>
    <property type="match status" value="1"/>
</dbReference>
<name>A0A9R1AMY4_TRITD</name>
<evidence type="ECO:0000256" key="3">
    <source>
        <dbReference type="ARBA" id="ARBA00022801"/>
    </source>
</evidence>
<dbReference type="PANTHER" id="PTHR10353:SF334">
    <property type="entry name" value="BETA-GLUCOSIDASE 29"/>
    <property type="match status" value="1"/>
</dbReference>
<evidence type="ECO:0000256" key="4">
    <source>
        <dbReference type="ARBA" id="ARBA00023157"/>
    </source>
</evidence>
<feature type="chain" id="PRO_5040193174" description="4-hydroxy-7-methoxy-3-oxo-3,4-dihydro-2H-1,4-benzoxazin-2-yl glucosidebeta-D-glucosidase" evidence="7">
    <location>
        <begin position="22"/>
        <end position="508"/>
    </location>
</feature>
<gene>
    <name evidence="8" type="ORF">TRITD_5Bv1G150020</name>
</gene>
<keyword evidence="5" id="KW-0325">Glycoprotein</keyword>
<organism evidence="8 9">
    <name type="scientific">Triticum turgidum subsp. durum</name>
    <name type="common">Durum wheat</name>
    <name type="synonym">Triticum durum</name>
    <dbReference type="NCBI Taxonomy" id="4567"/>
    <lineage>
        <taxon>Eukaryota</taxon>
        <taxon>Viridiplantae</taxon>
        <taxon>Streptophyta</taxon>
        <taxon>Embryophyta</taxon>
        <taxon>Tracheophyta</taxon>
        <taxon>Spermatophyta</taxon>
        <taxon>Magnoliopsida</taxon>
        <taxon>Liliopsida</taxon>
        <taxon>Poales</taxon>
        <taxon>Poaceae</taxon>
        <taxon>BOP clade</taxon>
        <taxon>Pooideae</taxon>
        <taxon>Triticodae</taxon>
        <taxon>Triticeae</taxon>
        <taxon>Triticinae</taxon>
        <taxon>Triticum</taxon>
    </lineage>
</organism>
<dbReference type="FunFam" id="3.20.20.80:FF:000020">
    <property type="entry name" value="Beta-glucosidase 12"/>
    <property type="match status" value="1"/>
</dbReference>
<dbReference type="PROSITE" id="PS00653">
    <property type="entry name" value="GLYCOSYL_HYDROL_F1_2"/>
    <property type="match status" value="1"/>
</dbReference>
<reference evidence="8 9" key="1">
    <citation type="submission" date="2017-09" db="EMBL/GenBank/DDBJ databases">
        <authorList>
            <consortium name="International Durum Wheat Genome Sequencing Consortium (IDWGSC)"/>
            <person name="Milanesi L."/>
        </authorList>
    </citation>
    <scope>NUCLEOTIDE SEQUENCE [LARGE SCALE GENOMIC DNA]</scope>
    <source>
        <strain evidence="9">cv. Svevo</strain>
    </source>
</reference>
<dbReference type="AlphaFoldDB" id="A0A9R1AMY4"/>
<dbReference type="EMBL" id="LT934120">
    <property type="protein sequence ID" value="VAI33736.1"/>
    <property type="molecule type" value="Genomic_DNA"/>
</dbReference>
<evidence type="ECO:0008006" key="10">
    <source>
        <dbReference type="Google" id="ProtNLM"/>
    </source>
</evidence>
<dbReference type="InterPro" id="IPR033132">
    <property type="entry name" value="GH_1_N_CS"/>
</dbReference>
<dbReference type="Gene3D" id="3.20.20.80">
    <property type="entry name" value="Glycosidases"/>
    <property type="match status" value="1"/>
</dbReference>
<evidence type="ECO:0000256" key="6">
    <source>
        <dbReference type="RuleBase" id="RU003690"/>
    </source>
</evidence>
<evidence type="ECO:0000313" key="9">
    <source>
        <dbReference type="Proteomes" id="UP000324705"/>
    </source>
</evidence>
<evidence type="ECO:0000313" key="8">
    <source>
        <dbReference type="EMBL" id="VAI33736.1"/>
    </source>
</evidence>
<keyword evidence="9" id="KW-1185">Reference proteome</keyword>
<dbReference type="GO" id="GO:0033907">
    <property type="term" value="F:beta-D-fucosidase activity"/>
    <property type="evidence" value="ECO:0007669"/>
    <property type="project" value="UniProtKB-ARBA"/>
</dbReference>
<feature type="signal peptide" evidence="7">
    <location>
        <begin position="1"/>
        <end position="21"/>
    </location>
</feature>
<dbReference type="SUPFAM" id="SSF51445">
    <property type="entry name" value="(Trans)glycosidases"/>
    <property type="match status" value="1"/>
</dbReference>
<dbReference type="PRINTS" id="PR00131">
    <property type="entry name" value="GLHYDRLASE1"/>
</dbReference>
<dbReference type="GO" id="GO:0004565">
    <property type="term" value="F:beta-galactosidase activity"/>
    <property type="evidence" value="ECO:0007669"/>
    <property type="project" value="UniProtKB-ARBA"/>
</dbReference>
<dbReference type="Gramene" id="TRITD5Bv1G150020.3">
    <property type="protein sequence ID" value="TRITD5Bv1G150020.3"/>
    <property type="gene ID" value="TRITD5Bv1G150020"/>
</dbReference>
<evidence type="ECO:0000256" key="7">
    <source>
        <dbReference type="SAM" id="SignalP"/>
    </source>
</evidence>
<proteinExistence type="inferred from homology"/>
<evidence type="ECO:0000256" key="2">
    <source>
        <dbReference type="ARBA" id="ARBA00022729"/>
    </source>
</evidence>
<dbReference type="GO" id="GO:0008422">
    <property type="term" value="F:beta-glucosidase activity"/>
    <property type="evidence" value="ECO:0007669"/>
    <property type="project" value="UniProtKB-ARBA"/>
</dbReference>
<sequence>MGKRQVLPALLLALLALAAGGGPHPATPVKAPFSRHSFPKGFVFGTGSAAYQYEGAVKEGGRGPTVWDKFAHTPGKIADGGNGDVALDFYHRYKEDLKLVLDMNMDAFRFSIAWSRILPTGSMSGGVNKEGIAFYNRLINEVIAKGLKPYVTLHHWDTPLGLEDKYGGFLSEKIVKDYVDFSDVCYNEFGDRVKHWTTFNEPWTYSTYGYATGVFAPGRCSPHVSASCGAGDSAREPYIVTHNILLAHAATVELYRRKYQKAQGGEVGITLVCHWYLPYTNSTADKEAAKRRVEFMLGWFMDPIVHGDYPASMRSWLGARLPSFTPKQKAMLKGSYDFFGLNYYTTYYAIATPAPANALLGSYDADNRSNVTGFRNGRPLGPQAYTEFLFVYPPGIHELMLYAKRKYGNPAIYVMENGIDEGNNSSLPIREALKDPARINYHYKHLLFLNLAIKQKVNIKGYFSWTFMDCFEWGDGYKDRFGLIYIDRNTLKRYPKESSKWMGRFLKK</sequence>
<dbReference type="Proteomes" id="UP000324705">
    <property type="component" value="Chromosome 5B"/>
</dbReference>